<evidence type="ECO:0000256" key="1">
    <source>
        <dbReference type="ARBA" id="ARBA00013081"/>
    </source>
</evidence>
<feature type="domain" description="PPM-type phosphatase" evidence="7">
    <location>
        <begin position="76"/>
        <end position="332"/>
    </location>
</feature>
<evidence type="ECO:0000256" key="3">
    <source>
        <dbReference type="ARBA" id="ARBA00022912"/>
    </source>
</evidence>
<evidence type="ECO:0000313" key="8">
    <source>
        <dbReference type="EMBL" id="KAG0465756.1"/>
    </source>
</evidence>
<accession>A0A835Q3S7</accession>
<dbReference type="SUPFAM" id="SSF81606">
    <property type="entry name" value="PP2C-like"/>
    <property type="match status" value="1"/>
</dbReference>
<evidence type="ECO:0000256" key="5">
    <source>
        <dbReference type="ARBA" id="ARBA00048336"/>
    </source>
</evidence>
<evidence type="ECO:0000313" key="9">
    <source>
        <dbReference type="Proteomes" id="UP000639772"/>
    </source>
</evidence>
<feature type="region of interest" description="Disordered" evidence="6">
    <location>
        <begin position="50"/>
        <end position="71"/>
    </location>
</feature>
<organism evidence="8 9">
    <name type="scientific">Vanilla planifolia</name>
    <name type="common">Vanilla</name>
    <dbReference type="NCBI Taxonomy" id="51239"/>
    <lineage>
        <taxon>Eukaryota</taxon>
        <taxon>Viridiplantae</taxon>
        <taxon>Streptophyta</taxon>
        <taxon>Embryophyta</taxon>
        <taxon>Tracheophyta</taxon>
        <taxon>Spermatophyta</taxon>
        <taxon>Magnoliopsida</taxon>
        <taxon>Liliopsida</taxon>
        <taxon>Asparagales</taxon>
        <taxon>Orchidaceae</taxon>
        <taxon>Vanilloideae</taxon>
        <taxon>Vanilleae</taxon>
        <taxon>Vanilla</taxon>
    </lineage>
</organism>
<dbReference type="PROSITE" id="PS51746">
    <property type="entry name" value="PPM_2"/>
    <property type="match status" value="1"/>
</dbReference>
<evidence type="ECO:0000256" key="4">
    <source>
        <dbReference type="ARBA" id="ARBA00047761"/>
    </source>
</evidence>
<dbReference type="SMART" id="SM00332">
    <property type="entry name" value="PP2Cc"/>
    <property type="match status" value="1"/>
</dbReference>
<evidence type="ECO:0000259" key="7">
    <source>
        <dbReference type="PROSITE" id="PS51746"/>
    </source>
</evidence>
<dbReference type="InterPro" id="IPR015655">
    <property type="entry name" value="PP2C"/>
</dbReference>
<reference evidence="8 9" key="1">
    <citation type="journal article" date="2020" name="Nat. Food">
        <title>A phased Vanilla planifolia genome enables genetic improvement of flavour and production.</title>
        <authorList>
            <person name="Hasing T."/>
            <person name="Tang H."/>
            <person name="Brym M."/>
            <person name="Khazi F."/>
            <person name="Huang T."/>
            <person name="Chambers A.H."/>
        </authorList>
    </citation>
    <scope>NUCLEOTIDE SEQUENCE [LARGE SCALE GENOMIC DNA]</scope>
    <source>
        <tissue evidence="8">Leaf</tissue>
    </source>
</reference>
<dbReference type="EC" id="3.1.3.16" evidence="1"/>
<dbReference type="EMBL" id="JADCNM010000010">
    <property type="protein sequence ID" value="KAG0465756.1"/>
    <property type="molecule type" value="Genomic_DNA"/>
</dbReference>
<dbReference type="InterPro" id="IPR036457">
    <property type="entry name" value="PPM-type-like_dom_sf"/>
</dbReference>
<comment type="caution">
    <text evidence="8">The sequence shown here is derived from an EMBL/GenBank/DDBJ whole genome shotgun (WGS) entry which is preliminary data.</text>
</comment>
<dbReference type="AlphaFoldDB" id="A0A835Q3S7"/>
<sequence>MISGDDNDDDYGVWNIFRQTPCIARDCDPPHSSILFRRHAQLLVGLQGRRRPGSLQSPKMPSVDASADAPRDTSTNCQIAILQGRRRFLEDRAVCALDVRIPFLGRRGIKETVVGIVAVFDGHNGEEASDLASKLLLDYFLLHVNFLRDGIYSAAIKKSPEKLTYNEEQDALIEVTRFDNEESWQKLGDKRLNEALRFSYDAGSTATVSLIADGRILTANVGDSKSFLCSEKFESLPENGIRSRLSKRRRHNGAVSKRFELANYGGLRYYAKDLLKIIILLGRMKRDRVEAAGGHIVEWAGVHRVNGQLALSRAIGDLPFKRWDFIYEASYI</sequence>
<dbReference type="GO" id="GO:0004722">
    <property type="term" value="F:protein serine/threonine phosphatase activity"/>
    <property type="evidence" value="ECO:0007669"/>
    <property type="project" value="UniProtKB-EC"/>
</dbReference>
<evidence type="ECO:0000256" key="2">
    <source>
        <dbReference type="ARBA" id="ARBA00022801"/>
    </source>
</evidence>
<keyword evidence="3" id="KW-0904">Protein phosphatase</keyword>
<dbReference type="Proteomes" id="UP000639772">
    <property type="component" value="Chromosome 10"/>
</dbReference>
<dbReference type="Pfam" id="PF00481">
    <property type="entry name" value="PP2C"/>
    <property type="match status" value="2"/>
</dbReference>
<dbReference type="Gene3D" id="3.60.40.10">
    <property type="entry name" value="PPM-type phosphatase domain"/>
    <property type="match status" value="1"/>
</dbReference>
<proteinExistence type="predicted"/>
<evidence type="ECO:0000256" key="6">
    <source>
        <dbReference type="SAM" id="MobiDB-lite"/>
    </source>
</evidence>
<comment type="catalytic activity">
    <reaction evidence="4">
        <text>O-phospho-L-seryl-[protein] + H2O = L-seryl-[protein] + phosphate</text>
        <dbReference type="Rhea" id="RHEA:20629"/>
        <dbReference type="Rhea" id="RHEA-COMP:9863"/>
        <dbReference type="Rhea" id="RHEA-COMP:11604"/>
        <dbReference type="ChEBI" id="CHEBI:15377"/>
        <dbReference type="ChEBI" id="CHEBI:29999"/>
        <dbReference type="ChEBI" id="CHEBI:43474"/>
        <dbReference type="ChEBI" id="CHEBI:83421"/>
        <dbReference type="EC" id="3.1.3.16"/>
    </reaction>
</comment>
<dbReference type="CDD" id="cd00143">
    <property type="entry name" value="PP2Cc"/>
    <property type="match status" value="1"/>
</dbReference>
<gene>
    <name evidence="8" type="ORF">HPP92_019920</name>
</gene>
<dbReference type="InterPro" id="IPR001932">
    <property type="entry name" value="PPM-type_phosphatase-like_dom"/>
</dbReference>
<comment type="catalytic activity">
    <reaction evidence="5">
        <text>O-phospho-L-threonyl-[protein] + H2O = L-threonyl-[protein] + phosphate</text>
        <dbReference type="Rhea" id="RHEA:47004"/>
        <dbReference type="Rhea" id="RHEA-COMP:11060"/>
        <dbReference type="Rhea" id="RHEA-COMP:11605"/>
        <dbReference type="ChEBI" id="CHEBI:15377"/>
        <dbReference type="ChEBI" id="CHEBI:30013"/>
        <dbReference type="ChEBI" id="CHEBI:43474"/>
        <dbReference type="ChEBI" id="CHEBI:61977"/>
        <dbReference type="EC" id="3.1.3.16"/>
    </reaction>
</comment>
<keyword evidence="2" id="KW-0378">Hydrolase</keyword>
<dbReference type="OrthoDB" id="10264738at2759"/>
<name>A0A835Q3S7_VANPL</name>
<dbReference type="PANTHER" id="PTHR47992">
    <property type="entry name" value="PROTEIN PHOSPHATASE"/>
    <property type="match status" value="1"/>
</dbReference>
<protein>
    <recommendedName>
        <fullName evidence="1">protein-serine/threonine phosphatase</fullName>
        <ecNumber evidence="1">3.1.3.16</ecNumber>
    </recommendedName>
</protein>